<name>A0ABW5YDZ8_9SPHI</name>
<dbReference type="InterPro" id="IPR036291">
    <property type="entry name" value="NAD(P)-bd_dom_sf"/>
</dbReference>
<dbReference type="EMBL" id="JBHUPD010000002">
    <property type="protein sequence ID" value="MFD2873229.1"/>
    <property type="molecule type" value="Genomic_DNA"/>
</dbReference>
<feature type="domain" description="NmrA-like" evidence="1">
    <location>
        <begin position="2"/>
        <end position="245"/>
    </location>
</feature>
<dbReference type="InterPro" id="IPR051604">
    <property type="entry name" value="Ergot_Alk_Oxidoreductase"/>
</dbReference>
<protein>
    <submittedName>
        <fullName evidence="2">NAD(P)H-binding protein</fullName>
    </submittedName>
</protein>
<reference evidence="3" key="1">
    <citation type="journal article" date="2019" name="Int. J. Syst. Evol. Microbiol.">
        <title>The Global Catalogue of Microorganisms (GCM) 10K type strain sequencing project: providing services to taxonomists for standard genome sequencing and annotation.</title>
        <authorList>
            <consortium name="The Broad Institute Genomics Platform"/>
            <consortium name="The Broad Institute Genome Sequencing Center for Infectious Disease"/>
            <person name="Wu L."/>
            <person name="Ma J."/>
        </authorList>
    </citation>
    <scope>NUCLEOTIDE SEQUENCE [LARGE SCALE GENOMIC DNA]</scope>
    <source>
        <strain evidence="3">KCTC 22437</strain>
    </source>
</reference>
<evidence type="ECO:0000313" key="3">
    <source>
        <dbReference type="Proteomes" id="UP001597557"/>
    </source>
</evidence>
<dbReference type="Pfam" id="PF05368">
    <property type="entry name" value="NmrA"/>
    <property type="match status" value="1"/>
</dbReference>
<dbReference type="SUPFAM" id="SSF51735">
    <property type="entry name" value="NAD(P)-binding Rossmann-fold domains"/>
    <property type="match status" value="1"/>
</dbReference>
<dbReference type="PANTHER" id="PTHR43162">
    <property type="match status" value="1"/>
</dbReference>
<dbReference type="InterPro" id="IPR008030">
    <property type="entry name" value="NmrA-like"/>
</dbReference>
<proteinExistence type="predicted"/>
<comment type="caution">
    <text evidence="2">The sequence shown here is derived from an EMBL/GenBank/DDBJ whole genome shotgun (WGS) entry which is preliminary data.</text>
</comment>
<evidence type="ECO:0000313" key="2">
    <source>
        <dbReference type="EMBL" id="MFD2873229.1"/>
    </source>
</evidence>
<sequence>MKITTTGSLGNVAKPLVQKLIAAGHEVTVISTKADKASEIETLGAKAAIGSISDTTFLTEAFKGADAVYTMMPPSMGPANMIENIAAAGKAYADAIKAAGVKRVVMLSSVGADAPAGTGPVGGVHRVEQIFQEQLTDVNVTVVRSGFFYVNFFRDIPLIRTRGIFGNNYSGDDKIGFTHHDDLSTAIAAELQREGNGFEVKYVVSDVSTGNQLASLFGRAIGKPELTWTEIPDEQLKQGMLSAGLPPELAGLITELGQGVRAGIVMNDFFAKGGAITGKIKLEQFAGNFKAVYFNN</sequence>
<dbReference type="Proteomes" id="UP001597557">
    <property type="component" value="Unassembled WGS sequence"/>
</dbReference>
<accession>A0ABW5YDZ8</accession>
<organism evidence="2 3">
    <name type="scientific">Mucilaginibacter ximonensis</name>
    <dbReference type="NCBI Taxonomy" id="538021"/>
    <lineage>
        <taxon>Bacteria</taxon>
        <taxon>Pseudomonadati</taxon>
        <taxon>Bacteroidota</taxon>
        <taxon>Sphingobacteriia</taxon>
        <taxon>Sphingobacteriales</taxon>
        <taxon>Sphingobacteriaceae</taxon>
        <taxon>Mucilaginibacter</taxon>
    </lineage>
</organism>
<keyword evidence="3" id="KW-1185">Reference proteome</keyword>
<gene>
    <name evidence="2" type="ORF">ACFS5N_12160</name>
</gene>
<dbReference type="PANTHER" id="PTHR43162:SF1">
    <property type="entry name" value="PRESTALK A DIFFERENTIATION PROTEIN A"/>
    <property type="match status" value="1"/>
</dbReference>
<dbReference type="RefSeq" id="WP_377185751.1">
    <property type="nucleotide sequence ID" value="NZ_JBHUPD010000002.1"/>
</dbReference>
<dbReference type="Gene3D" id="3.90.25.10">
    <property type="entry name" value="UDP-galactose 4-epimerase, domain 1"/>
    <property type="match status" value="1"/>
</dbReference>
<evidence type="ECO:0000259" key="1">
    <source>
        <dbReference type="Pfam" id="PF05368"/>
    </source>
</evidence>
<dbReference type="Gene3D" id="3.40.50.720">
    <property type="entry name" value="NAD(P)-binding Rossmann-like Domain"/>
    <property type="match status" value="1"/>
</dbReference>